<gene>
    <name evidence="1" type="ORF">SDC9_211471</name>
</gene>
<dbReference type="SUPFAM" id="SSF51735">
    <property type="entry name" value="NAD(P)-binding Rossmann-fold domains"/>
    <property type="match status" value="1"/>
</dbReference>
<comment type="caution">
    <text evidence="1">The sequence shown here is derived from an EMBL/GenBank/DDBJ whole genome shotgun (WGS) entry which is preliminary data.</text>
</comment>
<evidence type="ECO:0000313" key="1">
    <source>
        <dbReference type="EMBL" id="MPN63706.1"/>
    </source>
</evidence>
<sequence length="148" mass="16536">MDVLLIVVVIGAILVGYMAVSRVDRFFDRGGFTKQADTVGITKEIFLYGDQKVVEALSEDLNRAKITNDWATDPDMRAGVNYHWIGAFSFNDEDNLLACLSAKRNQTDIHTMAKCNDITYQNVFKQTEIMVVLQGDLTASQIIAHMKG</sequence>
<dbReference type="AlphaFoldDB" id="A0A645JJV7"/>
<proteinExistence type="predicted"/>
<dbReference type="InterPro" id="IPR036291">
    <property type="entry name" value="NAD(P)-bd_dom_sf"/>
</dbReference>
<accession>A0A645JJV7</accession>
<protein>
    <submittedName>
        <fullName evidence="1">Uncharacterized protein</fullName>
    </submittedName>
</protein>
<name>A0A645JJV7_9ZZZZ</name>
<dbReference type="Gene3D" id="3.40.50.720">
    <property type="entry name" value="NAD(P)-binding Rossmann-like Domain"/>
    <property type="match status" value="1"/>
</dbReference>
<reference evidence="1" key="1">
    <citation type="submission" date="2019-08" db="EMBL/GenBank/DDBJ databases">
        <authorList>
            <person name="Kucharzyk K."/>
            <person name="Murdoch R.W."/>
            <person name="Higgins S."/>
            <person name="Loffler F."/>
        </authorList>
    </citation>
    <scope>NUCLEOTIDE SEQUENCE</scope>
</reference>
<dbReference type="EMBL" id="VSSQ01143522">
    <property type="protein sequence ID" value="MPN63706.1"/>
    <property type="molecule type" value="Genomic_DNA"/>
</dbReference>
<organism evidence="1">
    <name type="scientific">bioreactor metagenome</name>
    <dbReference type="NCBI Taxonomy" id="1076179"/>
    <lineage>
        <taxon>unclassified sequences</taxon>
        <taxon>metagenomes</taxon>
        <taxon>ecological metagenomes</taxon>
    </lineage>
</organism>